<evidence type="ECO:0000313" key="5">
    <source>
        <dbReference type="Proteomes" id="UP000249986"/>
    </source>
</evidence>
<protein>
    <submittedName>
        <fullName evidence="4">Predicted membrane protein</fullName>
    </submittedName>
</protein>
<feature type="domain" description="Putative host cell surface-exposed lipoprotein Ltp-like HTH region" evidence="3">
    <location>
        <begin position="110"/>
        <end position="156"/>
    </location>
</feature>
<keyword evidence="2" id="KW-1133">Transmembrane helix</keyword>
<evidence type="ECO:0000313" key="4">
    <source>
        <dbReference type="EMBL" id="SQB61041.1"/>
    </source>
</evidence>
<organism evidence="4 5">
    <name type="scientific">Clostridium perfringens</name>
    <dbReference type="NCBI Taxonomy" id="1502"/>
    <lineage>
        <taxon>Bacteria</taxon>
        <taxon>Bacillati</taxon>
        <taxon>Bacillota</taxon>
        <taxon>Clostridia</taxon>
        <taxon>Eubacteriales</taxon>
        <taxon>Clostridiaceae</taxon>
        <taxon>Clostridium</taxon>
    </lineage>
</organism>
<dbReference type="InterPro" id="IPR011434">
    <property type="entry name" value="Ltp-like_HTH"/>
</dbReference>
<sequence>MSKMKKCKVCSKEIASNAKTCPECGAKNKKAIYKRPWFIVLAIIIIIGAIGGSSYEDSTVANNETISEVEQNQDKEISNNQGGEKDVLVKENEEKVEEKEEKVEEEVSKEYKSALRKAKVYSDTMNMSKEGLYDQLTSEYGEKFSDEAAQYAMDNLEADWNKNALKKAKTYSDTMSMSKAGLYDQLTSEYGEKFTAEEAQYAVDNLDVNWKENALKKAKVYQETMAMSPSAIYDQLVSEYGEKFTEEEAQYAVDNL</sequence>
<dbReference type="RefSeq" id="WP_003452110.1">
    <property type="nucleotide sequence ID" value="NZ_CP028149.1"/>
</dbReference>
<name>A0A2X2YCM2_CLOPF</name>
<evidence type="ECO:0000256" key="1">
    <source>
        <dbReference type="SAM" id="MobiDB-lite"/>
    </source>
</evidence>
<dbReference type="Proteomes" id="UP000249986">
    <property type="component" value="Unassembled WGS sequence"/>
</dbReference>
<feature type="region of interest" description="Disordered" evidence="1">
    <location>
        <begin position="69"/>
        <end position="101"/>
    </location>
</feature>
<gene>
    <name evidence="4" type="ORF">NCTC10719_02711</name>
</gene>
<dbReference type="Gene3D" id="1.10.10.10">
    <property type="entry name" value="Winged helix-like DNA-binding domain superfamily/Winged helix DNA-binding domain"/>
    <property type="match status" value="3"/>
</dbReference>
<feature type="domain" description="Putative host cell surface-exposed lipoprotein Ltp-like HTH region" evidence="3">
    <location>
        <begin position="209"/>
        <end position="256"/>
    </location>
</feature>
<feature type="compositionally biased region" description="Basic and acidic residues" evidence="1">
    <location>
        <begin position="72"/>
        <end position="101"/>
    </location>
</feature>
<feature type="transmembrane region" description="Helical" evidence="2">
    <location>
        <begin position="37"/>
        <end position="55"/>
    </location>
</feature>
<evidence type="ECO:0000256" key="2">
    <source>
        <dbReference type="SAM" id="Phobius"/>
    </source>
</evidence>
<feature type="domain" description="Putative host cell surface-exposed lipoprotein Ltp-like HTH region" evidence="3">
    <location>
        <begin position="159"/>
        <end position="206"/>
    </location>
</feature>
<evidence type="ECO:0000259" key="3">
    <source>
        <dbReference type="Pfam" id="PF07553"/>
    </source>
</evidence>
<keyword evidence="2" id="KW-0812">Transmembrane</keyword>
<dbReference type="InterPro" id="IPR036388">
    <property type="entry name" value="WH-like_DNA-bd_sf"/>
</dbReference>
<keyword evidence="2" id="KW-0472">Membrane</keyword>
<reference evidence="4 5" key="1">
    <citation type="submission" date="2018-06" db="EMBL/GenBank/DDBJ databases">
        <authorList>
            <consortium name="Pathogen Informatics"/>
            <person name="Doyle S."/>
        </authorList>
    </citation>
    <scope>NUCLEOTIDE SEQUENCE [LARGE SCALE GENOMIC DNA]</scope>
    <source>
        <strain evidence="4 5">NCTC10719</strain>
    </source>
</reference>
<dbReference type="AlphaFoldDB" id="A0A2X2YCM2"/>
<dbReference type="EMBL" id="UAWG01000020">
    <property type="protein sequence ID" value="SQB61041.1"/>
    <property type="molecule type" value="Genomic_DNA"/>
</dbReference>
<accession>A0A2X2YCM2</accession>
<proteinExistence type="predicted"/>
<dbReference type="Pfam" id="PF07553">
    <property type="entry name" value="Lipoprotein_Ltp"/>
    <property type="match status" value="3"/>
</dbReference>